<dbReference type="GO" id="GO:0003700">
    <property type="term" value="F:DNA-binding transcription factor activity"/>
    <property type="evidence" value="ECO:0007669"/>
    <property type="project" value="InterPro"/>
</dbReference>
<keyword evidence="6" id="KW-1185">Reference proteome</keyword>
<keyword evidence="2" id="KW-0238">DNA-binding</keyword>
<dbReference type="Pfam" id="PF07729">
    <property type="entry name" value="FCD"/>
    <property type="match status" value="1"/>
</dbReference>
<evidence type="ECO:0000313" key="5">
    <source>
        <dbReference type="EMBL" id="GGF34414.1"/>
    </source>
</evidence>
<dbReference type="EMBL" id="BMJQ01000013">
    <property type="protein sequence ID" value="GGF34414.1"/>
    <property type="molecule type" value="Genomic_DNA"/>
</dbReference>
<accession>A0A8J2YXR2</accession>
<evidence type="ECO:0000313" key="6">
    <source>
        <dbReference type="Proteomes" id="UP000646365"/>
    </source>
</evidence>
<dbReference type="PANTHER" id="PTHR43537">
    <property type="entry name" value="TRANSCRIPTIONAL REGULATOR, GNTR FAMILY"/>
    <property type="match status" value="1"/>
</dbReference>
<proteinExistence type="predicted"/>
<dbReference type="GO" id="GO:0003677">
    <property type="term" value="F:DNA binding"/>
    <property type="evidence" value="ECO:0007669"/>
    <property type="project" value="UniProtKB-KW"/>
</dbReference>
<dbReference type="Pfam" id="PF00392">
    <property type="entry name" value="GntR"/>
    <property type="match status" value="1"/>
</dbReference>
<dbReference type="Gene3D" id="1.10.10.10">
    <property type="entry name" value="Winged helix-like DNA-binding domain superfamily/Winged helix DNA-binding domain"/>
    <property type="match status" value="1"/>
</dbReference>
<dbReference type="InterPro" id="IPR011711">
    <property type="entry name" value="GntR_C"/>
</dbReference>
<feature type="domain" description="HTH gntR-type" evidence="4">
    <location>
        <begin position="21"/>
        <end position="88"/>
    </location>
</feature>
<name>A0A8J2YXR2_9PROT</name>
<dbReference type="InterPro" id="IPR036390">
    <property type="entry name" value="WH_DNA-bd_sf"/>
</dbReference>
<evidence type="ECO:0000256" key="2">
    <source>
        <dbReference type="ARBA" id="ARBA00023125"/>
    </source>
</evidence>
<evidence type="ECO:0000259" key="4">
    <source>
        <dbReference type="PROSITE" id="PS50949"/>
    </source>
</evidence>
<comment type="caution">
    <text evidence="5">The sequence shown here is derived from an EMBL/GenBank/DDBJ whole genome shotgun (WGS) entry which is preliminary data.</text>
</comment>
<dbReference type="InterPro" id="IPR008920">
    <property type="entry name" value="TF_FadR/GntR_C"/>
</dbReference>
<dbReference type="PANTHER" id="PTHR43537:SF45">
    <property type="entry name" value="GNTR FAMILY REGULATORY PROTEIN"/>
    <property type="match status" value="1"/>
</dbReference>
<dbReference type="InterPro" id="IPR000524">
    <property type="entry name" value="Tscrpt_reg_HTH_GntR"/>
</dbReference>
<keyword evidence="1" id="KW-0805">Transcription regulation</keyword>
<protein>
    <submittedName>
        <fullName evidence="5">Transcriptional regulator</fullName>
    </submittedName>
</protein>
<dbReference type="AlphaFoldDB" id="A0A8J2YXR2"/>
<dbReference type="Proteomes" id="UP000646365">
    <property type="component" value="Unassembled WGS sequence"/>
</dbReference>
<gene>
    <name evidence="5" type="ORF">GCM10011611_45800</name>
</gene>
<organism evidence="5 6">
    <name type="scientific">Aliidongia dinghuensis</name>
    <dbReference type="NCBI Taxonomy" id="1867774"/>
    <lineage>
        <taxon>Bacteria</taxon>
        <taxon>Pseudomonadati</taxon>
        <taxon>Pseudomonadota</taxon>
        <taxon>Alphaproteobacteria</taxon>
        <taxon>Rhodospirillales</taxon>
        <taxon>Dongiaceae</taxon>
        <taxon>Aliidongia</taxon>
    </lineage>
</organism>
<dbReference type="InterPro" id="IPR036388">
    <property type="entry name" value="WH-like_DNA-bd_sf"/>
</dbReference>
<dbReference type="SMART" id="SM00895">
    <property type="entry name" value="FCD"/>
    <property type="match status" value="1"/>
</dbReference>
<dbReference type="RefSeq" id="WP_189050152.1">
    <property type="nucleotide sequence ID" value="NZ_BMJQ01000013.1"/>
</dbReference>
<dbReference type="SMART" id="SM00345">
    <property type="entry name" value="HTH_GNTR"/>
    <property type="match status" value="1"/>
</dbReference>
<dbReference type="PROSITE" id="PS50949">
    <property type="entry name" value="HTH_GNTR"/>
    <property type="match status" value="1"/>
</dbReference>
<keyword evidence="3" id="KW-0804">Transcription</keyword>
<dbReference type="SUPFAM" id="SSF48008">
    <property type="entry name" value="GntR ligand-binding domain-like"/>
    <property type="match status" value="1"/>
</dbReference>
<sequence>MATRPPSETAEILPHPSAQRLSLAELAYERLEAQIVRCGLRPGAEVTLQDIQALIGLGRTPVHEAVKRLAADTLLSVRPRAGLRVMPIDLAREATLLQLRREMERFVVSLAALRASAAQRSQMMRLARKLRERRDVMTVDEFNVYDRLLDRILLEAAAEPFLAHTLRPLHTMFRRTGWLYLTHVGTADEVKASIDGHIPILDAVIRQNAEAAKAASDLVIGLAGAMVDRLEQEIDPALLDVGLDIEPALS</sequence>
<evidence type="ECO:0000256" key="1">
    <source>
        <dbReference type="ARBA" id="ARBA00023015"/>
    </source>
</evidence>
<evidence type="ECO:0000256" key="3">
    <source>
        <dbReference type="ARBA" id="ARBA00023163"/>
    </source>
</evidence>
<reference evidence="5" key="1">
    <citation type="journal article" date="2014" name="Int. J. Syst. Evol. Microbiol.">
        <title>Complete genome sequence of Corynebacterium casei LMG S-19264T (=DSM 44701T), isolated from a smear-ripened cheese.</title>
        <authorList>
            <consortium name="US DOE Joint Genome Institute (JGI-PGF)"/>
            <person name="Walter F."/>
            <person name="Albersmeier A."/>
            <person name="Kalinowski J."/>
            <person name="Ruckert C."/>
        </authorList>
    </citation>
    <scope>NUCLEOTIDE SEQUENCE</scope>
    <source>
        <strain evidence="5">CGMCC 1.15725</strain>
    </source>
</reference>
<dbReference type="Gene3D" id="1.20.120.530">
    <property type="entry name" value="GntR ligand-binding domain-like"/>
    <property type="match status" value="1"/>
</dbReference>
<reference evidence="5" key="2">
    <citation type="submission" date="2020-09" db="EMBL/GenBank/DDBJ databases">
        <authorList>
            <person name="Sun Q."/>
            <person name="Zhou Y."/>
        </authorList>
    </citation>
    <scope>NUCLEOTIDE SEQUENCE</scope>
    <source>
        <strain evidence="5">CGMCC 1.15725</strain>
    </source>
</reference>
<dbReference type="SUPFAM" id="SSF46785">
    <property type="entry name" value="Winged helix' DNA-binding domain"/>
    <property type="match status" value="1"/>
</dbReference>